<dbReference type="Pfam" id="PF07686">
    <property type="entry name" value="V-set"/>
    <property type="match status" value="1"/>
</dbReference>
<evidence type="ECO:0000313" key="3">
    <source>
        <dbReference type="Proteomes" id="UP001162164"/>
    </source>
</evidence>
<organism evidence="2 3">
    <name type="scientific">Molorchus minor</name>
    <dbReference type="NCBI Taxonomy" id="1323400"/>
    <lineage>
        <taxon>Eukaryota</taxon>
        <taxon>Metazoa</taxon>
        <taxon>Ecdysozoa</taxon>
        <taxon>Arthropoda</taxon>
        <taxon>Hexapoda</taxon>
        <taxon>Insecta</taxon>
        <taxon>Pterygota</taxon>
        <taxon>Neoptera</taxon>
        <taxon>Endopterygota</taxon>
        <taxon>Coleoptera</taxon>
        <taxon>Polyphaga</taxon>
        <taxon>Cucujiformia</taxon>
        <taxon>Chrysomeloidea</taxon>
        <taxon>Cerambycidae</taxon>
        <taxon>Lamiinae</taxon>
        <taxon>Monochamini</taxon>
        <taxon>Molorchus</taxon>
    </lineage>
</organism>
<gene>
    <name evidence="2" type="ORF">NQ317_016109</name>
</gene>
<sequence length="174" mass="19823">MERGNIGLTRIQSINSQSAVCLRTFFYEMGVTRLIAKGQYISATYDVEAVQGAMAKLPCNIEPSLPGDKMTLVIWFKDGDNRRAPIYSFDSRDKQLEQGKHWSDDHLLGGRGYFRYQDKPAKLTLDSVRDNDGGIYHCRVDFKQTPTRNVKVNLTIISFREISVDDINLIAVVW</sequence>
<keyword evidence="3" id="KW-1185">Reference proteome</keyword>
<dbReference type="InterPro" id="IPR013783">
    <property type="entry name" value="Ig-like_fold"/>
</dbReference>
<dbReference type="PANTHER" id="PTHR23278:SF30">
    <property type="entry name" value="SIDESTEP VIII, ISOFORM B"/>
    <property type="match status" value="1"/>
</dbReference>
<reference evidence="2" key="1">
    <citation type="journal article" date="2023" name="Insect Mol. Biol.">
        <title>Genome sequencing provides insights into the evolution of gene families encoding plant cell wall-degrading enzymes in longhorned beetles.</title>
        <authorList>
            <person name="Shin N.R."/>
            <person name="Okamura Y."/>
            <person name="Kirsch R."/>
            <person name="Pauchet Y."/>
        </authorList>
    </citation>
    <scope>NUCLEOTIDE SEQUENCE</scope>
    <source>
        <strain evidence="2">MMC_N1</strain>
    </source>
</reference>
<evidence type="ECO:0000313" key="2">
    <source>
        <dbReference type="EMBL" id="KAJ8976204.1"/>
    </source>
</evidence>
<feature type="domain" description="Ig-like" evidence="1">
    <location>
        <begin position="38"/>
        <end position="155"/>
    </location>
</feature>
<dbReference type="EMBL" id="JAPWTJ010000711">
    <property type="protein sequence ID" value="KAJ8976204.1"/>
    <property type="molecule type" value="Genomic_DNA"/>
</dbReference>
<dbReference type="PANTHER" id="PTHR23278">
    <property type="entry name" value="SIDESTEP PROTEIN"/>
    <property type="match status" value="1"/>
</dbReference>
<evidence type="ECO:0000259" key="1">
    <source>
        <dbReference type="PROSITE" id="PS50835"/>
    </source>
</evidence>
<dbReference type="SMART" id="SM00409">
    <property type="entry name" value="IG"/>
    <property type="match status" value="1"/>
</dbReference>
<protein>
    <recommendedName>
        <fullName evidence="1">Ig-like domain-containing protein</fullName>
    </recommendedName>
</protein>
<dbReference type="PROSITE" id="PS50835">
    <property type="entry name" value="IG_LIKE"/>
    <property type="match status" value="1"/>
</dbReference>
<dbReference type="Proteomes" id="UP001162164">
    <property type="component" value="Unassembled WGS sequence"/>
</dbReference>
<dbReference type="SUPFAM" id="SSF48726">
    <property type="entry name" value="Immunoglobulin"/>
    <property type="match status" value="1"/>
</dbReference>
<accession>A0ABQ9JDG8</accession>
<dbReference type="InterPro" id="IPR003599">
    <property type="entry name" value="Ig_sub"/>
</dbReference>
<comment type="caution">
    <text evidence="2">The sequence shown here is derived from an EMBL/GenBank/DDBJ whole genome shotgun (WGS) entry which is preliminary data.</text>
</comment>
<dbReference type="InterPro" id="IPR036179">
    <property type="entry name" value="Ig-like_dom_sf"/>
</dbReference>
<dbReference type="InterPro" id="IPR013106">
    <property type="entry name" value="Ig_V-set"/>
</dbReference>
<dbReference type="CDD" id="cd00096">
    <property type="entry name" value="Ig"/>
    <property type="match status" value="1"/>
</dbReference>
<dbReference type="Gene3D" id="2.60.40.10">
    <property type="entry name" value="Immunoglobulins"/>
    <property type="match status" value="1"/>
</dbReference>
<name>A0ABQ9JDG8_9CUCU</name>
<proteinExistence type="predicted"/>
<dbReference type="InterPro" id="IPR007110">
    <property type="entry name" value="Ig-like_dom"/>
</dbReference>